<comment type="cofactor">
    <cofactor evidence="11">
        <name>Mg(2+)</name>
        <dbReference type="ChEBI" id="CHEBI:18420"/>
    </cofactor>
    <text evidence="11">Binds 1 Mg(2+) ion per subunit.</text>
</comment>
<evidence type="ECO:0000256" key="4">
    <source>
        <dbReference type="ARBA" id="ARBA00022605"/>
    </source>
</evidence>
<dbReference type="InterPro" id="IPR000623">
    <property type="entry name" value="Shikimate_kinase/TSH1"/>
</dbReference>
<proteinExistence type="inferred from homology"/>
<dbReference type="HAMAP" id="MF_00109">
    <property type="entry name" value="Shikimate_kinase"/>
    <property type="match status" value="1"/>
</dbReference>
<evidence type="ECO:0000256" key="11">
    <source>
        <dbReference type="HAMAP-Rule" id="MF_00109"/>
    </source>
</evidence>
<keyword evidence="11" id="KW-0460">Magnesium</keyword>
<dbReference type="Proteomes" id="UP000007460">
    <property type="component" value="Chromosome"/>
</dbReference>
<dbReference type="InterPro" id="IPR031322">
    <property type="entry name" value="Shikimate/glucono_kinase"/>
</dbReference>
<dbReference type="InterPro" id="IPR027417">
    <property type="entry name" value="P-loop_NTPase"/>
</dbReference>
<dbReference type="InterPro" id="IPR023000">
    <property type="entry name" value="Shikimate_kinase_CS"/>
</dbReference>
<dbReference type="Pfam" id="PF01202">
    <property type="entry name" value="SKI"/>
    <property type="match status" value="1"/>
</dbReference>
<dbReference type="eggNOG" id="COG0703">
    <property type="taxonomic scope" value="Bacteria"/>
</dbReference>
<evidence type="ECO:0000256" key="8">
    <source>
        <dbReference type="ARBA" id="ARBA00022840"/>
    </source>
</evidence>
<feature type="binding site" evidence="11">
    <location>
        <position position="68"/>
    </location>
    <ligand>
        <name>Mg(2+)</name>
        <dbReference type="ChEBI" id="CHEBI:18420"/>
    </ligand>
</feature>
<evidence type="ECO:0000256" key="10">
    <source>
        <dbReference type="ARBA" id="ARBA00048567"/>
    </source>
</evidence>
<keyword evidence="4 11" id="KW-0028">Amino-acid biosynthesis</keyword>
<organism evidence="12 13">
    <name type="scientific">Puniceispirillum marinum (strain IMCC1322)</name>
    <dbReference type="NCBI Taxonomy" id="488538"/>
    <lineage>
        <taxon>Bacteria</taxon>
        <taxon>Pseudomonadati</taxon>
        <taxon>Pseudomonadota</taxon>
        <taxon>Alphaproteobacteria</taxon>
        <taxon>Candidatus Puniceispirillales</taxon>
        <taxon>Candidatus Puniceispirillaceae</taxon>
        <taxon>Candidatus Puniceispirillum</taxon>
    </lineage>
</organism>
<dbReference type="PROSITE" id="PS01128">
    <property type="entry name" value="SHIKIMATE_KINASE"/>
    <property type="match status" value="1"/>
</dbReference>
<dbReference type="GO" id="GO:0009423">
    <property type="term" value="P:chorismate biosynthetic process"/>
    <property type="evidence" value="ECO:0007669"/>
    <property type="project" value="UniProtKB-UniRule"/>
</dbReference>
<comment type="function">
    <text evidence="11">Catalyzes the specific phosphorylation of the 3-hydroxyl group of shikimic acid using ATP as a cosubstrate.</text>
</comment>
<comment type="caution">
    <text evidence="11">Lacks conserved residue(s) required for the propagation of feature annotation.</text>
</comment>
<dbReference type="CDD" id="cd00464">
    <property type="entry name" value="SK"/>
    <property type="match status" value="1"/>
</dbReference>
<keyword evidence="7 11" id="KW-0418">Kinase</keyword>
<sequence>MSLKANDRADAVAMLGLFPSTRTGRIIKTMEQKVQKPQNMAGSLTQNYNGPPITRPIALVGLMGCGKSMVGRNLAAMFQIPFADSDTAIERAAGVTVADIFDLAGENKFREMEYREIEILLGGTPAVIATGGGAFCQPDTASLLRDKALVVWLKAKPETLLSRIGNVDSRPLLHNKHSQKQGNETPIEILTRLNEVRTPFYEQAHLHVNTDGLSKRQAASKVMNAIADKLAIINTSTISSTSKGA</sequence>
<dbReference type="GO" id="GO:0004765">
    <property type="term" value="F:shikimate kinase activity"/>
    <property type="evidence" value="ECO:0007669"/>
    <property type="project" value="UniProtKB-UniRule"/>
</dbReference>
<feature type="binding site" evidence="11">
    <location>
        <position position="132"/>
    </location>
    <ligand>
        <name>substrate</name>
    </ligand>
</feature>
<protein>
    <recommendedName>
        <fullName evidence="3 11">Shikimate kinase</fullName>
        <shortName evidence="11">SK</shortName>
        <ecNumber evidence="3 11">2.7.1.71</ecNumber>
    </recommendedName>
</protein>
<dbReference type="Gene3D" id="3.40.50.300">
    <property type="entry name" value="P-loop containing nucleotide triphosphate hydrolases"/>
    <property type="match status" value="1"/>
</dbReference>
<feature type="binding site" evidence="11">
    <location>
        <position position="197"/>
    </location>
    <ligand>
        <name>substrate</name>
    </ligand>
</feature>
<evidence type="ECO:0000256" key="3">
    <source>
        <dbReference type="ARBA" id="ARBA00012154"/>
    </source>
</evidence>
<dbReference type="EC" id="2.7.1.71" evidence="3 11"/>
<evidence type="ECO:0000313" key="12">
    <source>
        <dbReference type="EMBL" id="ADE40156.1"/>
    </source>
</evidence>
<keyword evidence="6 11" id="KW-0547">Nucleotide-binding</keyword>
<accession>D5BMW3</accession>
<dbReference type="GO" id="GO:0008652">
    <property type="term" value="P:amino acid biosynthetic process"/>
    <property type="evidence" value="ECO:0007669"/>
    <property type="project" value="UniProtKB-KW"/>
</dbReference>
<evidence type="ECO:0000256" key="6">
    <source>
        <dbReference type="ARBA" id="ARBA00022741"/>
    </source>
</evidence>
<dbReference type="KEGG" id="apb:SAR116_1913"/>
<keyword evidence="11" id="KW-0479">Metal-binding</keyword>
<dbReference type="RefSeq" id="WP_013046783.1">
    <property type="nucleotide sequence ID" value="NC_014010.1"/>
</dbReference>
<keyword evidence="8 11" id="KW-0067">ATP-binding</keyword>
<feature type="binding site" evidence="11">
    <location>
        <position position="110"/>
    </location>
    <ligand>
        <name>substrate</name>
    </ligand>
</feature>
<evidence type="ECO:0000256" key="1">
    <source>
        <dbReference type="ARBA" id="ARBA00004842"/>
    </source>
</evidence>
<dbReference type="UniPathway" id="UPA00053">
    <property type="reaction ID" value="UER00088"/>
</dbReference>
<feature type="binding site" evidence="11">
    <location>
        <position position="86"/>
    </location>
    <ligand>
        <name>substrate</name>
    </ligand>
</feature>
<dbReference type="EMBL" id="CP001751">
    <property type="protein sequence ID" value="ADE40156.1"/>
    <property type="molecule type" value="Genomic_DNA"/>
</dbReference>
<feature type="binding site" evidence="11">
    <location>
        <position position="170"/>
    </location>
    <ligand>
        <name>ATP</name>
        <dbReference type="ChEBI" id="CHEBI:30616"/>
    </ligand>
</feature>
<comment type="similarity">
    <text evidence="2 11">Belongs to the shikimate kinase family.</text>
</comment>
<keyword evidence="9 11" id="KW-0057">Aromatic amino acid biosynthesis</keyword>
<dbReference type="HOGENOM" id="CLU_057607_2_0_5"/>
<dbReference type="AlphaFoldDB" id="D5BMW3"/>
<dbReference type="GO" id="GO:0000287">
    <property type="term" value="F:magnesium ion binding"/>
    <property type="evidence" value="ECO:0007669"/>
    <property type="project" value="UniProtKB-UniRule"/>
</dbReference>
<comment type="subcellular location">
    <subcellularLocation>
        <location evidence="11">Cytoplasm</location>
    </subcellularLocation>
</comment>
<keyword evidence="11" id="KW-0963">Cytoplasm</keyword>
<dbReference type="GO" id="GO:0005829">
    <property type="term" value="C:cytosol"/>
    <property type="evidence" value="ECO:0007669"/>
    <property type="project" value="TreeGrafter"/>
</dbReference>
<evidence type="ECO:0000256" key="7">
    <source>
        <dbReference type="ARBA" id="ARBA00022777"/>
    </source>
</evidence>
<comment type="pathway">
    <text evidence="1 11">Metabolic intermediate biosynthesis; chorismate biosynthesis; chorismate from D-erythrose 4-phosphate and phosphoenolpyruvate: step 5/7.</text>
</comment>
<comment type="subunit">
    <text evidence="11">Monomer.</text>
</comment>
<feature type="binding site" evidence="11">
    <location>
        <begin position="64"/>
        <end position="69"/>
    </location>
    <ligand>
        <name>ATP</name>
        <dbReference type="ChEBI" id="CHEBI:30616"/>
    </ligand>
</feature>
<dbReference type="SUPFAM" id="SSF52540">
    <property type="entry name" value="P-loop containing nucleoside triphosphate hydrolases"/>
    <property type="match status" value="1"/>
</dbReference>
<evidence type="ECO:0000256" key="9">
    <source>
        <dbReference type="ARBA" id="ARBA00023141"/>
    </source>
</evidence>
<comment type="catalytic activity">
    <reaction evidence="10 11">
        <text>shikimate + ATP = 3-phosphoshikimate + ADP + H(+)</text>
        <dbReference type="Rhea" id="RHEA:13121"/>
        <dbReference type="ChEBI" id="CHEBI:15378"/>
        <dbReference type="ChEBI" id="CHEBI:30616"/>
        <dbReference type="ChEBI" id="CHEBI:36208"/>
        <dbReference type="ChEBI" id="CHEBI:145989"/>
        <dbReference type="ChEBI" id="CHEBI:456216"/>
        <dbReference type="EC" id="2.7.1.71"/>
    </reaction>
</comment>
<name>D5BMW3_PUNMI</name>
<reference evidence="12 13" key="1">
    <citation type="journal article" date="2010" name="J. Bacteriol.">
        <title>Complete genome sequence of "Candidatus Puniceispirillum marinum" IMCC1322, a representative of the SAR116 clade in the Alphaproteobacteria.</title>
        <authorList>
            <person name="Oh H.M."/>
            <person name="Kwon K.K."/>
            <person name="Kang I."/>
            <person name="Kang S.G."/>
            <person name="Lee J.H."/>
            <person name="Kim S.J."/>
            <person name="Cho J.C."/>
        </authorList>
    </citation>
    <scope>NUCLEOTIDE SEQUENCE [LARGE SCALE GENOMIC DNA]</scope>
    <source>
        <strain evidence="12 13">IMCC1322</strain>
    </source>
</reference>
<dbReference type="PRINTS" id="PR01100">
    <property type="entry name" value="SHIKIMTKNASE"/>
</dbReference>
<evidence type="ECO:0000313" key="13">
    <source>
        <dbReference type="Proteomes" id="UP000007460"/>
    </source>
</evidence>
<evidence type="ECO:0000256" key="5">
    <source>
        <dbReference type="ARBA" id="ARBA00022679"/>
    </source>
</evidence>
<keyword evidence="5 11" id="KW-0808">Transferase</keyword>
<evidence type="ECO:0000256" key="2">
    <source>
        <dbReference type="ARBA" id="ARBA00006997"/>
    </source>
</evidence>
<dbReference type="STRING" id="488538.SAR116_1913"/>
<dbReference type="PANTHER" id="PTHR21087:SF16">
    <property type="entry name" value="SHIKIMATE KINASE 1, CHLOROPLASTIC"/>
    <property type="match status" value="1"/>
</dbReference>
<gene>
    <name evidence="11" type="primary">aroK</name>
    <name evidence="12" type="ordered locus">SAR116_1913</name>
</gene>
<keyword evidence="13" id="KW-1185">Reference proteome</keyword>
<dbReference type="GO" id="GO:0009073">
    <property type="term" value="P:aromatic amino acid family biosynthetic process"/>
    <property type="evidence" value="ECO:0007669"/>
    <property type="project" value="UniProtKB-KW"/>
</dbReference>
<dbReference type="GO" id="GO:0005524">
    <property type="term" value="F:ATP binding"/>
    <property type="evidence" value="ECO:0007669"/>
    <property type="project" value="UniProtKB-UniRule"/>
</dbReference>
<dbReference type="PANTHER" id="PTHR21087">
    <property type="entry name" value="SHIKIMATE KINASE"/>
    <property type="match status" value="1"/>
</dbReference>